<accession>A0ABX0BYH1</accession>
<dbReference type="InterPro" id="IPR035909">
    <property type="entry name" value="CheB_C"/>
</dbReference>
<dbReference type="EC" id="3.1.1.61" evidence="2"/>
<keyword evidence="1 4" id="KW-0378">Hydrolase</keyword>
<sequence>MSEVRRDIVVAGASAGGVEALRSLVGSLPADFPATVLVTMHLSAGARSALPMILDRSGPLPAAAATHGAPLRAGVVYVAPPDRHLLTDDGSVILTQGPTENGHRPAINAMFRSAAVTAGPRTVGVVLSGTLDDGAAGLRAIVARGGEAVVQDPADAVYSGMPSSALAAVGAARVLPAAELGGALDKMVRMPLEPADVPPPSRALLLEDRIARDGVRLGAVRPEAAQSSAAYTCPDCHGTLTEVASGQYRCRIGHAWSPEALLLAQDTEFQRAVWTALRSLDEKVALAERLEHDARHRHHSLLTERYAGTARECLAAANTLREFLLSLSDKPRAEDP</sequence>
<reference evidence="6 7" key="1">
    <citation type="submission" date="2020-01" db="EMBL/GenBank/DDBJ databases">
        <title>Insect and environment-associated Actinomycetes.</title>
        <authorList>
            <person name="Currrie C."/>
            <person name="Chevrette M."/>
            <person name="Carlson C."/>
            <person name="Stubbendieck R."/>
            <person name="Wendt-Pienkowski E."/>
        </authorList>
    </citation>
    <scope>NUCLEOTIDE SEQUENCE [LARGE SCALE GENOMIC DNA]</scope>
    <source>
        <strain evidence="6 7">SID8386</strain>
    </source>
</reference>
<evidence type="ECO:0000313" key="7">
    <source>
        <dbReference type="Proteomes" id="UP000470404"/>
    </source>
</evidence>
<evidence type="ECO:0000256" key="2">
    <source>
        <dbReference type="ARBA" id="ARBA00039140"/>
    </source>
</evidence>
<proteinExistence type="predicted"/>
<evidence type="ECO:0000256" key="3">
    <source>
        <dbReference type="ARBA" id="ARBA00048267"/>
    </source>
</evidence>
<organism evidence="6 7">
    <name type="scientific">Amycolatopsis rubida</name>
    <dbReference type="NCBI Taxonomy" id="112413"/>
    <lineage>
        <taxon>Bacteria</taxon>
        <taxon>Bacillati</taxon>
        <taxon>Actinomycetota</taxon>
        <taxon>Actinomycetes</taxon>
        <taxon>Pseudonocardiales</taxon>
        <taxon>Pseudonocardiaceae</taxon>
        <taxon>Amycolatopsis</taxon>
    </lineage>
</organism>
<dbReference type="PROSITE" id="PS50122">
    <property type="entry name" value="CHEB"/>
    <property type="match status" value="1"/>
</dbReference>
<dbReference type="SUPFAM" id="SSF52738">
    <property type="entry name" value="Methylesterase CheB, C-terminal domain"/>
    <property type="match status" value="1"/>
</dbReference>
<protein>
    <recommendedName>
        <fullName evidence="2">protein-glutamate methylesterase</fullName>
        <ecNumber evidence="2">3.1.1.61</ecNumber>
    </recommendedName>
</protein>
<evidence type="ECO:0000256" key="1">
    <source>
        <dbReference type="ARBA" id="ARBA00022801"/>
    </source>
</evidence>
<dbReference type="Pfam" id="PF01339">
    <property type="entry name" value="CheB_methylest"/>
    <property type="match status" value="1"/>
</dbReference>
<comment type="catalytic activity">
    <reaction evidence="3">
        <text>[protein]-L-glutamate 5-O-methyl ester + H2O = L-glutamyl-[protein] + methanol + H(+)</text>
        <dbReference type="Rhea" id="RHEA:23236"/>
        <dbReference type="Rhea" id="RHEA-COMP:10208"/>
        <dbReference type="Rhea" id="RHEA-COMP:10311"/>
        <dbReference type="ChEBI" id="CHEBI:15377"/>
        <dbReference type="ChEBI" id="CHEBI:15378"/>
        <dbReference type="ChEBI" id="CHEBI:17790"/>
        <dbReference type="ChEBI" id="CHEBI:29973"/>
        <dbReference type="ChEBI" id="CHEBI:82795"/>
        <dbReference type="EC" id="3.1.1.61"/>
    </reaction>
</comment>
<dbReference type="PIRSF" id="PIRSF036461">
    <property type="entry name" value="Chmtx_methlestr"/>
    <property type="match status" value="1"/>
</dbReference>
<dbReference type="PANTHER" id="PTHR42872:SF6">
    <property type="entry name" value="PROTEIN-GLUTAMATE METHYLESTERASE_PROTEIN-GLUTAMINE GLUTAMINASE"/>
    <property type="match status" value="1"/>
</dbReference>
<keyword evidence="7" id="KW-1185">Reference proteome</keyword>
<feature type="active site" evidence="4">
    <location>
        <position position="41"/>
    </location>
</feature>
<evidence type="ECO:0000259" key="5">
    <source>
        <dbReference type="PROSITE" id="PS50122"/>
    </source>
</evidence>
<dbReference type="EMBL" id="JAAGNC010000137">
    <property type="protein sequence ID" value="NEC59204.1"/>
    <property type="molecule type" value="Genomic_DNA"/>
</dbReference>
<comment type="caution">
    <text evidence="6">The sequence shown here is derived from an EMBL/GenBank/DDBJ whole genome shotgun (WGS) entry which is preliminary data.</text>
</comment>
<keyword evidence="4" id="KW-0145">Chemotaxis</keyword>
<dbReference type="InterPro" id="IPR011247">
    <property type="entry name" value="Chemotax_prot-Glu_Me-esterase"/>
</dbReference>
<dbReference type="InterPro" id="IPR000673">
    <property type="entry name" value="Sig_transdc_resp-reg_Me-estase"/>
</dbReference>
<feature type="domain" description="CheB-type methylesterase" evidence="5">
    <location>
        <begin position="1"/>
        <end position="191"/>
    </location>
</feature>
<gene>
    <name evidence="6" type="ORF">G3I59_27360</name>
</gene>
<evidence type="ECO:0000256" key="4">
    <source>
        <dbReference type="PROSITE-ProRule" id="PRU00050"/>
    </source>
</evidence>
<feature type="active site" evidence="4">
    <location>
        <position position="133"/>
    </location>
</feature>
<feature type="active site" evidence="4">
    <location>
        <position position="14"/>
    </location>
</feature>
<dbReference type="Gene3D" id="3.40.50.180">
    <property type="entry name" value="Methylesterase CheB, C-terminal domain"/>
    <property type="match status" value="1"/>
</dbReference>
<dbReference type="Proteomes" id="UP000470404">
    <property type="component" value="Unassembled WGS sequence"/>
</dbReference>
<dbReference type="RefSeq" id="WP_095213919.1">
    <property type="nucleotide sequence ID" value="NZ_JAAGNC010000137.1"/>
</dbReference>
<dbReference type="CDD" id="cd16433">
    <property type="entry name" value="CheB"/>
    <property type="match status" value="1"/>
</dbReference>
<evidence type="ECO:0000313" key="6">
    <source>
        <dbReference type="EMBL" id="NEC59204.1"/>
    </source>
</evidence>
<name>A0ABX0BYH1_9PSEU</name>
<dbReference type="PANTHER" id="PTHR42872">
    <property type="entry name" value="PROTEIN-GLUTAMATE METHYLESTERASE/PROTEIN-GLUTAMINE GLUTAMINASE"/>
    <property type="match status" value="1"/>
</dbReference>